<dbReference type="Pfam" id="PF14577">
    <property type="entry name" value="SEO_C"/>
    <property type="match status" value="1"/>
</dbReference>
<sequence>MTKAHKVDVEPVSQEIQRLLSYKNESGWFVLTKGSTVMTTGHGFTILKVFEDFEKWKEVVKEKGFESTIKEYHNMALLTEWQCCWLDIPTMAGKVPEMTKCPECTRVMETFIDYRCCHIVDGITTKAHH</sequence>
<dbReference type="EMBL" id="JXTB01000209">
    <property type="protein sequence ID" value="PON53227.1"/>
    <property type="molecule type" value="Genomic_DNA"/>
</dbReference>
<keyword evidence="3" id="KW-1185">Reference proteome</keyword>
<proteinExistence type="predicted"/>
<dbReference type="STRING" id="3476.A0A2P5BWS9"/>
<dbReference type="AlphaFoldDB" id="A0A2P5BWS9"/>
<gene>
    <name evidence="2" type="ORF">PanWU01x14_203400</name>
</gene>
<reference evidence="3" key="1">
    <citation type="submission" date="2016-06" db="EMBL/GenBank/DDBJ databases">
        <title>Parallel loss of symbiosis genes in relatives of nitrogen-fixing non-legume Parasponia.</title>
        <authorList>
            <person name="Van Velzen R."/>
            <person name="Holmer R."/>
            <person name="Bu F."/>
            <person name="Rutten L."/>
            <person name="Van Zeijl A."/>
            <person name="Liu W."/>
            <person name="Santuari L."/>
            <person name="Cao Q."/>
            <person name="Sharma T."/>
            <person name="Shen D."/>
            <person name="Roswanjaya Y."/>
            <person name="Wardhani T."/>
            <person name="Kalhor M.S."/>
            <person name="Jansen J."/>
            <person name="Van den Hoogen J."/>
            <person name="Gungor B."/>
            <person name="Hartog M."/>
            <person name="Hontelez J."/>
            <person name="Verver J."/>
            <person name="Yang W.-C."/>
            <person name="Schijlen E."/>
            <person name="Repin R."/>
            <person name="Schilthuizen M."/>
            <person name="Schranz E."/>
            <person name="Heidstra R."/>
            <person name="Miyata K."/>
            <person name="Fedorova E."/>
            <person name="Kohlen W."/>
            <person name="Bisseling T."/>
            <person name="Smit S."/>
            <person name="Geurts R."/>
        </authorList>
    </citation>
    <scope>NUCLEOTIDE SEQUENCE [LARGE SCALE GENOMIC DNA]</scope>
    <source>
        <strain evidence="3">cv. WU1-14</strain>
    </source>
</reference>
<dbReference type="InterPro" id="IPR027944">
    <property type="entry name" value="SEO_C"/>
</dbReference>
<evidence type="ECO:0000259" key="1">
    <source>
        <dbReference type="Pfam" id="PF14577"/>
    </source>
</evidence>
<dbReference type="PANTHER" id="PTHR33232">
    <property type="entry name" value="PROTEIN SIEVE ELEMENT OCCLUSION B-LIKE"/>
    <property type="match status" value="1"/>
</dbReference>
<evidence type="ECO:0000313" key="2">
    <source>
        <dbReference type="EMBL" id="PON53227.1"/>
    </source>
</evidence>
<name>A0A2P5BWS9_PARAD</name>
<evidence type="ECO:0000313" key="3">
    <source>
        <dbReference type="Proteomes" id="UP000237105"/>
    </source>
</evidence>
<dbReference type="Proteomes" id="UP000237105">
    <property type="component" value="Unassembled WGS sequence"/>
</dbReference>
<comment type="caution">
    <text evidence="2">The sequence shown here is derived from an EMBL/GenBank/DDBJ whole genome shotgun (WGS) entry which is preliminary data.</text>
</comment>
<protein>
    <submittedName>
        <fullName evidence="2">Sieve element occlusion, C-terminal</fullName>
    </submittedName>
</protein>
<dbReference type="InterPro" id="IPR039299">
    <property type="entry name" value="SEOA"/>
</dbReference>
<dbReference type="OrthoDB" id="1895250at2759"/>
<organism evidence="2 3">
    <name type="scientific">Parasponia andersonii</name>
    <name type="common">Sponia andersonii</name>
    <dbReference type="NCBI Taxonomy" id="3476"/>
    <lineage>
        <taxon>Eukaryota</taxon>
        <taxon>Viridiplantae</taxon>
        <taxon>Streptophyta</taxon>
        <taxon>Embryophyta</taxon>
        <taxon>Tracheophyta</taxon>
        <taxon>Spermatophyta</taxon>
        <taxon>Magnoliopsida</taxon>
        <taxon>eudicotyledons</taxon>
        <taxon>Gunneridae</taxon>
        <taxon>Pentapetalae</taxon>
        <taxon>rosids</taxon>
        <taxon>fabids</taxon>
        <taxon>Rosales</taxon>
        <taxon>Cannabaceae</taxon>
        <taxon>Parasponia</taxon>
    </lineage>
</organism>
<dbReference type="PANTHER" id="PTHR33232:SF18">
    <property type="entry name" value="PROTEIN SIEVE ELEMENT OCCLUSION B-LIKE"/>
    <property type="match status" value="1"/>
</dbReference>
<feature type="domain" description="Sieve element occlusion C-terminal" evidence="1">
    <location>
        <begin position="5"/>
        <end position="118"/>
    </location>
</feature>
<dbReference type="GO" id="GO:0010088">
    <property type="term" value="P:phloem development"/>
    <property type="evidence" value="ECO:0007669"/>
    <property type="project" value="InterPro"/>
</dbReference>
<accession>A0A2P5BWS9</accession>